<feature type="transmembrane region" description="Helical" evidence="1">
    <location>
        <begin position="6"/>
        <end position="26"/>
    </location>
</feature>
<sequence length="141" mass="15454">MLPDIPTASWWVIDVGAAAAFWALMVPWVPKPKARRQMSAVPLAGVPTMLGAYWAKGYTASSILALYALILIALVVAVRPFRQPLAKMIAKDEAAGRDIRDRRLRDGPRGMAVWLIFVLAAVVVVSVILLQGEASRDPFTW</sequence>
<evidence type="ECO:0000313" key="2">
    <source>
        <dbReference type="EMBL" id="GEB48393.1"/>
    </source>
</evidence>
<gene>
    <name evidence="2" type="ORF">SCA03_09440</name>
</gene>
<dbReference type="EMBL" id="BJMM01000003">
    <property type="protein sequence ID" value="GEB48393.1"/>
    <property type="molecule type" value="Genomic_DNA"/>
</dbReference>
<proteinExistence type="predicted"/>
<keyword evidence="1" id="KW-0812">Transmembrane</keyword>
<reference evidence="2 3" key="1">
    <citation type="submission" date="2019-06" db="EMBL/GenBank/DDBJ databases">
        <title>Whole genome shotgun sequence of Streptomyces cacaoi subsp. cacaoi NBRC 12748.</title>
        <authorList>
            <person name="Hosoyama A."/>
            <person name="Uohara A."/>
            <person name="Ohji S."/>
            <person name="Ichikawa N."/>
        </authorList>
    </citation>
    <scope>NUCLEOTIDE SEQUENCE [LARGE SCALE GENOMIC DNA]</scope>
    <source>
        <strain evidence="2 3">NBRC 12748</strain>
    </source>
</reference>
<keyword evidence="1" id="KW-0472">Membrane</keyword>
<feature type="transmembrane region" description="Helical" evidence="1">
    <location>
        <begin position="112"/>
        <end position="132"/>
    </location>
</feature>
<comment type="caution">
    <text evidence="2">The sequence shown here is derived from an EMBL/GenBank/DDBJ whole genome shotgun (WGS) entry which is preliminary data.</text>
</comment>
<dbReference type="AlphaFoldDB" id="A0A4Y3QUT5"/>
<dbReference type="RefSeq" id="WP_141275214.1">
    <property type="nucleotide sequence ID" value="NZ_BJMM01000003.1"/>
</dbReference>
<dbReference type="Proteomes" id="UP000319210">
    <property type="component" value="Unassembled WGS sequence"/>
</dbReference>
<keyword evidence="3" id="KW-1185">Reference proteome</keyword>
<accession>A0A4Y3QUT5</accession>
<keyword evidence="1" id="KW-1133">Transmembrane helix</keyword>
<name>A0A4Y3QUT5_STRCI</name>
<organism evidence="2 3">
    <name type="scientific">Streptomyces cacaoi</name>
    <dbReference type="NCBI Taxonomy" id="1898"/>
    <lineage>
        <taxon>Bacteria</taxon>
        <taxon>Bacillati</taxon>
        <taxon>Actinomycetota</taxon>
        <taxon>Actinomycetes</taxon>
        <taxon>Kitasatosporales</taxon>
        <taxon>Streptomycetaceae</taxon>
        <taxon>Streptomyces</taxon>
    </lineage>
</organism>
<evidence type="ECO:0000256" key="1">
    <source>
        <dbReference type="SAM" id="Phobius"/>
    </source>
</evidence>
<protein>
    <submittedName>
        <fullName evidence="2">Uncharacterized protein</fullName>
    </submittedName>
</protein>
<feature type="transmembrane region" description="Helical" evidence="1">
    <location>
        <begin position="61"/>
        <end position="81"/>
    </location>
</feature>
<dbReference type="OrthoDB" id="4302281at2"/>
<evidence type="ECO:0000313" key="3">
    <source>
        <dbReference type="Proteomes" id="UP000319210"/>
    </source>
</evidence>